<evidence type="ECO:0000256" key="7">
    <source>
        <dbReference type="HAMAP-Rule" id="MF_00009"/>
    </source>
</evidence>
<dbReference type="GO" id="GO:0008270">
    <property type="term" value="F:zinc ion binding"/>
    <property type="evidence" value="ECO:0007669"/>
    <property type="project" value="UniProtKB-UniRule"/>
</dbReference>
<organism evidence="8 9">
    <name type="scientific">Limnoglobus roseus</name>
    <dbReference type="NCBI Taxonomy" id="2598579"/>
    <lineage>
        <taxon>Bacteria</taxon>
        <taxon>Pseudomonadati</taxon>
        <taxon>Planctomycetota</taxon>
        <taxon>Planctomycetia</taxon>
        <taxon>Gemmatales</taxon>
        <taxon>Gemmataceae</taxon>
        <taxon>Limnoglobus</taxon>
    </lineage>
</organism>
<reference evidence="9" key="1">
    <citation type="submission" date="2019-08" db="EMBL/GenBank/DDBJ databases">
        <title>Limnoglobus roseus gen. nov., sp. nov., a novel freshwater planctomycete with a giant genome from the family Gemmataceae.</title>
        <authorList>
            <person name="Kulichevskaya I.S."/>
            <person name="Naumoff D.G."/>
            <person name="Miroshnikov K."/>
            <person name="Ivanova A."/>
            <person name="Philippov D.A."/>
            <person name="Hakobyan A."/>
            <person name="Rijpstra I.C."/>
            <person name="Sinninghe Damste J.S."/>
            <person name="Liesack W."/>
            <person name="Dedysh S.N."/>
        </authorList>
    </citation>
    <scope>NUCLEOTIDE SEQUENCE [LARGE SCALE GENOMIC DNA]</scope>
    <source>
        <strain evidence="9">PX52</strain>
    </source>
</reference>
<dbReference type="OrthoDB" id="9807740at2"/>
<keyword evidence="4 7" id="KW-0255">Endonuclease</keyword>
<keyword evidence="6 7" id="KW-0862">Zinc</keyword>
<dbReference type="SUPFAM" id="SSF55486">
    <property type="entry name" value="Metalloproteases ('zincins'), catalytic domain"/>
    <property type="match status" value="1"/>
</dbReference>
<evidence type="ECO:0000256" key="6">
    <source>
        <dbReference type="ARBA" id="ARBA00022833"/>
    </source>
</evidence>
<dbReference type="GO" id="GO:0006364">
    <property type="term" value="P:rRNA processing"/>
    <property type="evidence" value="ECO:0007669"/>
    <property type="project" value="UniProtKB-UniRule"/>
</dbReference>
<evidence type="ECO:0000313" key="9">
    <source>
        <dbReference type="Proteomes" id="UP000324974"/>
    </source>
</evidence>
<feature type="binding site" evidence="7">
    <location>
        <position position="112"/>
    </location>
    <ligand>
        <name>Zn(2+)</name>
        <dbReference type="ChEBI" id="CHEBI:29105"/>
        <note>catalytic</note>
    </ligand>
</feature>
<dbReference type="InterPro" id="IPR023091">
    <property type="entry name" value="MetalPrtase_cat_dom_sf_prd"/>
</dbReference>
<keyword evidence="7" id="KW-0690">Ribosome biogenesis</keyword>
<dbReference type="EMBL" id="CP042425">
    <property type="protein sequence ID" value="QEL15676.1"/>
    <property type="molecule type" value="Genomic_DNA"/>
</dbReference>
<dbReference type="AlphaFoldDB" id="A0A5C1ACA5"/>
<comment type="subcellular location">
    <subcellularLocation>
        <location evidence="7">Cytoplasm</location>
    </subcellularLocation>
</comment>
<dbReference type="GO" id="GO:0004521">
    <property type="term" value="F:RNA endonuclease activity"/>
    <property type="evidence" value="ECO:0007669"/>
    <property type="project" value="UniProtKB-UniRule"/>
</dbReference>
<dbReference type="Proteomes" id="UP000324974">
    <property type="component" value="Chromosome"/>
</dbReference>
<proteinExistence type="inferred from homology"/>
<dbReference type="InterPro" id="IPR002036">
    <property type="entry name" value="YbeY"/>
</dbReference>
<accession>A0A5C1ACA5</accession>
<dbReference type="GO" id="GO:0004222">
    <property type="term" value="F:metalloendopeptidase activity"/>
    <property type="evidence" value="ECO:0007669"/>
    <property type="project" value="InterPro"/>
</dbReference>
<dbReference type="NCBIfam" id="TIGR00043">
    <property type="entry name" value="rRNA maturation RNase YbeY"/>
    <property type="match status" value="1"/>
</dbReference>
<evidence type="ECO:0000256" key="1">
    <source>
        <dbReference type="ARBA" id="ARBA00010875"/>
    </source>
</evidence>
<dbReference type="HAMAP" id="MF_00009">
    <property type="entry name" value="Endoribonucl_YbeY"/>
    <property type="match status" value="1"/>
</dbReference>
<evidence type="ECO:0000313" key="8">
    <source>
        <dbReference type="EMBL" id="QEL15676.1"/>
    </source>
</evidence>
<dbReference type="Pfam" id="PF02130">
    <property type="entry name" value="YbeY"/>
    <property type="match status" value="1"/>
</dbReference>
<keyword evidence="9" id="KW-1185">Reference proteome</keyword>
<feature type="binding site" evidence="7">
    <location>
        <position position="118"/>
    </location>
    <ligand>
        <name>Zn(2+)</name>
        <dbReference type="ChEBI" id="CHEBI:29105"/>
        <note>catalytic</note>
    </ligand>
</feature>
<evidence type="ECO:0000256" key="3">
    <source>
        <dbReference type="ARBA" id="ARBA00022723"/>
    </source>
</evidence>
<dbReference type="EC" id="3.1.-.-" evidence="7"/>
<evidence type="ECO:0000256" key="2">
    <source>
        <dbReference type="ARBA" id="ARBA00022722"/>
    </source>
</evidence>
<dbReference type="PANTHER" id="PTHR46986">
    <property type="entry name" value="ENDORIBONUCLEASE YBEY, CHLOROPLASTIC"/>
    <property type="match status" value="1"/>
</dbReference>
<keyword evidence="2 7" id="KW-0540">Nuclease</keyword>
<keyword evidence="7" id="KW-0963">Cytoplasm</keyword>
<comment type="function">
    <text evidence="7">Single strand-specific metallo-endoribonuclease involved in late-stage 70S ribosome quality control and in maturation of the 3' terminus of the 16S rRNA.</text>
</comment>
<name>A0A5C1ACA5_9BACT</name>
<dbReference type="Gene3D" id="3.40.390.30">
    <property type="entry name" value="Metalloproteases ('zincins'), catalytic domain"/>
    <property type="match status" value="1"/>
</dbReference>
<keyword evidence="3 7" id="KW-0479">Metal-binding</keyword>
<protein>
    <recommendedName>
        <fullName evidence="7">Endoribonuclease YbeY</fullName>
        <ecNumber evidence="7">3.1.-.-</ecNumber>
    </recommendedName>
</protein>
<sequence length="147" mass="16438">MLSISIANPYEQPLDFPTLKAAAKAVLEGEGVRAAKVVVAFVDNAHIHRLNKQFLNHDEPTDVITFPYTDAKAKKLEGEIVIGYEIAAEYAADRGHPTERELLLYVIHGCLHLCGYDDTTAKAERQMRVKEREYLTKLGLPDITETT</sequence>
<comment type="similarity">
    <text evidence="1 7">Belongs to the endoribonuclease YbeY family.</text>
</comment>
<dbReference type="PANTHER" id="PTHR46986:SF1">
    <property type="entry name" value="ENDORIBONUCLEASE YBEY, CHLOROPLASTIC"/>
    <property type="match status" value="1"/>
</dbReference>
<gene>
    <name evidence="7 8" type="primary">ybeY</name>
    <name evidence="8" type="ORF">PX52LOC_02611</name>
</gene>
<evidence type="ECO:0000256" key="5">
    <source>
        <dbReference type="ARBA" id="ARBA00022801"/>
    </source>
</evidence>
<dbReference type="RefSeq" id="WP_149110470.1">
    <property type="nucleotide sequence ID" value="NZ_CP042425.1"/>
</dbReference>
<dbReference type="KEGG" id="lrs:PX52LOC_02611"/>
<feature type="binding site" evidence="7">
    <location>
        <position position="108"/>
    </location>
    <ligand>
        <name>Zn(2+)</name>
        <dbReference type="ChEBI" id="CHEBI:29105"/>
        <note>catalytic</note>
    </ligand>
</feature>
<keyword evidence="5 7" id="KW-0378">Hydrolase</keyword>
<dbReference type="GO" id="GO:0005737">
    <property type="term" value="C:cytoplasm"/>
    <property type="evidence" value="ECO:0007669"/>
    <property type="project" value="UniProtKB-SubCell"/>
</dbReference>
<comment type="cofactor">
    <cofactor evidence="7">
        <name>Zn(2+)</name>
        <dbReference type="ChEBI" id="CHEBI:29105"/>
    </cofactor>
    <text evidence="7">Binds 1 zinc ion.</text>
</comment>
<evidence type="ECO:0000256" key="4">
    <source>
        <dbReference type="ARBA" id="ARBA00022759"/>
    </source>
</evidence>
<keyword evidence="7" id="KW-0698">rRNA processing</keyword>